<gene>
    <name evidence="1" type="ORF">V6x_47350</name>
</gene>
<dbReference type="Proteomes" id="UP000320722">
    <property type="component" value="Chromosome"/>
</dbReference>
<proteinExistence type="predicted"/>
<protein>
    <submittedName>
        <fullName evidence="1">Uncharacterized protein</fullName>
    </submittedName>
</protein>
<evidence type="ECO:0000313" key="1">
    <source>
        <dbReference type="EMBL" id="QDU05002.1"/>
    </source>
</evidence>
<organism evidence="1 2">
    <name type="scientific">Gimesia chilikensis</name>
    <dbReference type="NCBI Taxonomy" id="2605989"/>
    <lineage>
        <taxon>Bacteria</taxon>
        <taxon>Pseudomonadati</taxon>
        <taxon>Planctomycetota</taxon>
        <taxon>Planctomycetia</taxon>
        <taxon>Planctomycetales</taxon>
        <taxon>Planctomycetaceae</taxon>
        <taxon>Gimesia</taxon>
    </lineage>
</organism>
<dbReference type="EMBL" id="CP036347">
    <property type="protein sequence ID" value="QDU05002.1"/>
    <property type="molecule type" value="Genomic_DNA"/>
</dbReference>
<reference evidence="1 2" key="1">
    <citation type="submission" date="2019-02" db="EMBL/GenBank/DDBJ databases">
        <title>Deep-cultivation of Planctomycetes and their phenomic and genomic characterization uncovers novel biology.</title>
        <authorList>
            <person name="Wiegand S."/>
            <person name="Jogler M."/>
            <person name="Boedeker C."/>
            <person name="Pinto D."/>
            <person name="Vollmers J."/>
            <person name="Rivas-Marin E."/>
            <person name="Kohn T."/>
            <person name="Peeters S.H."/>
            <person name="Heuer A."/>
            <person name="Rast P."/>
            <person name="Oberbeckmann S."/>
            <person name="Bunk B."/>
            <person name="Jeske O."/>
            <person name="Meyerdierks A."/>
            <person name="Storesund J.E."/>
            <person name="Kallscheuer N."/>
            <person name="Luecker S."/>
            <person name="Lage O.M."/>
            <person name="Pohl T."/>
            <person name="Merkel B.J."/>
            <person name="Hornburger P."/>
            <person name="Mueller R.-W."/>
            <person name="Bruemmer F."/>
            <person name="Labrenz M."/>
            <person name="Spormann A.M."/>
            <person name="Op den Camp H."/>
            <person name="Overmann J."/>
            <person name="Amann R."/>
            <person name="Jetten M.S.M."/>
            <person name="Mascher T."/>
            <person name="Medema M.H."/>
            <person name="Devos D.P."/>
            <person name="Kaster A.-K."/>
            <person name="Ovreas L."/>
            <person name="Rohde M."/>
            <person name="Galperin M.Y."/>
            <person name="Jogler C."/>
        </authorList>
    </citation>
    <scope>NUCLEOTIDE SEQUENCE [LARGE SCALE GENOMIC DNA]</scope>
    <source>
        <strain evidence="1 2">V6</strain>
    </source>
</reference>
<dbReference type="AlphaFoldDB" id="A0A517WIB9"/>
<accession>A0A517WIB9</accession>
<name>A0A517WIB9_9PLAN</name>
<evidence type="ECO:0000313" key="2">
    <source>
        <dbReference type="Proteomes" id="UP000320722"/>
    </source>
</evidence>
<sequence>MWSPAVIDIRWGQSFASFLCLLRTGELSSTLARRVGTQANPYIVLPYIDLFEAIGWHRWLVVKTVHIGNTRADTWVRPTRVGCRKVITVEEISLLREFLNFLQ</sequence>